<proteinExistence type="predicted"/>
<dbReference type="Gene3D" id="1.10.40.110">
    <property type="match status" value="1"/>
</dbReference>
<keyword evidence="5" id="KW-1185">Reference proteome</keyword>
<feature type="signal peptide" evidence="2">
    <location>
        <begin position="1"/>
        <end position="21"/>
    </location>
</feature>
<feature type="domain" description="Thioredoxin-like fold" evidence="3">
    <location>
        <begin position="60"/>
        <end position="245"/>
    </location>
</feature>
<dbReference type="Pfam" id="PF13462">
    <property type="entry name" value="Thioredoxin_4"/>
    <property type="match status" value="1"/>
</dbReference>
<dbReference type="EMBL" id="CP047895">
    <property type="protein sequence ID" value="QHL89955.1"/>
    <property type="molecule type" value="Genomic_DNA"/>
</dbReference>
<dbReference type="SUPFAM" id="SSF52833">
    <property type="entry name" value="Thioredoxin-like"/>
    <property type="match status" value="1"/>
</dbReference>
<dbReference type="KEGG" id="schy:GVO57_02835"/>
<evidence type="ECO:0000256" key="1">
    <source>
        <dbReference type="SAM" id="MobiDB-lite"/>
    </source>
</evidence>
<dbReference type="PROSITE" id="PS51257">
    <property type="entry name" value="PROKAR_LIPOPROTEIN"/>
    <property type="match status" value="1"/>
</dbReference>
<reference evidence="4 5" key="1">
    <citation type="submission" date="2020-01" db="EMBL/GenBank/DDBJ databases">
        <title>Sphingomonas sp. C33 whole genome sequece.</title>
        <authorList>
            <person name="Park C."/>
        </authorList>
    </citation>
    <scope>NUCLEOTIDE SEQUENCE [LARGE SCALE GENOMIC DNA]</scope>
    <source>
        <strain evidence="4 5">C33</strain>
    </source>
</reference>
<feature type="compositionally biased region" description="Low complexity" evidence="1">
    <location>
        <begin position="24"/>
        <end position="41"/>
    </location>
</feature>
<evidence type="ECO:0000256" key="2">
    <source>
        <dbReference type="SAM" id="SignalP"/>
    </source>
</evidence>
<sequence>MRFALMLGAAALALSACSQSADNGSAPANGTAAAPATGGAAIPPPAGKEWSDVVTALPEGGMRMGNPDAPVKLVEYLSLTCPHCAEFAREGFEKLRDQYVKKGTVSLEVRNYVRDPIDMTLTLVSRCGGPEPYFAMTEQALATQNEIFDRAQKADQAAVQALQSQAPAQQFQGLARLLGFDAFARQRGIAEARLDQCLADKAMTDQLIAMQKTANDELKIPGTPAFFLNGQLLEATGTWEQLEPKLKAAGA</sequence>
<keyword evidence="2" id="KW-0732">Signal</keyword>
<protein>
    <submittedName>
        <fullName evidence="4">Thioredoxin domain-containing protein</fullName>
    </submittedName>
</protein>
<evidence type="ECO:0000313" key="4">
    <source>
        <dbReference type="EMBL" id="QHL89955.1"/>
    </source>
</evidence>
<dbReference type="Proteomes" id="UP000464468">
    <property type="component" value="Chromosome"/>
</dbReference>
<feature type="chain" id="PRO_5030906114" evidence="2">
    <location>
        <begin position="22"/>
        <end position="251"/>
    </location>
</feature>
<gene>
    <name evidence="4" type="ORF">GVO57_02835</name>
</gene>
<accession>A0A7Z2S4D7</accession>
<dbReference type="Gene3D" id="3.40.30.10">
    <property type="entry name" value="Glutaredoxin"/>
    <property type="match status" value="1"/>
</dbReference>
<dbReference type="InterPro" id="IPR036249">
    <property type="entry name" value="Thioredoxin-like_sf"/>
</dbReference>
<dbReference type="RefSeq" id="WP_160591670.1">
    <property type="nucleotide sequence ID" value="NZ_CP047895.1"/>
</dbReference>
<organism evidence="4 5">
    <name type="scientific">Sphingomonas changnyeongensis</name>
    <dbReference type="NCBI Taxonomy" id="2698679"/>
    <lineage>
        <taxon>Bacteria</taxon>
        <taxon>Pseudomonadati</taxon>
        <taxon>Pseudomonadota</taxon>
        <taxon>Alphaproteobacteria</taxon>
        <taxon>Sphingomonadales</taxon>
        <taxon>Sphingomonadaceae</taxon>
        <taxon>Sphingomonas</taxon>
    </lineage>
</organism>
<evidence type="ECO:0000313" key="5">
    <source>
        <dbReference type="Proteomes" id="UP000464468"/>
    </source>
</evidence>
<feature type="region of interest" description="Disordered" evidence="1">
    <location>
        <begin position="24"/>
        <end position="47"/>
    </location>
</feature>
<evidence type="ECO:0000259" key="3">
    <source>
        <dbReference type="Pfam" id="PF13462"/>
    </source>
</evidence>
<dbReference type="AlphaFoldDB" id="A0A7Z2S4D7"/>
<dbReference type="InterPro" id="IPR012336">
    <property type="entry name" value="Thioredoxin-like_fold"/>
</dbReference>
<name>A0A7Z2S4D7_9SPHN</name>